<reference evidence="2" key="1">
    <citation type="journal article" date="2014" name="Front. Microbiol.">
        <title>High frequency of phylogenetically diverse reductive dehalogenase-homologous genes in deep subseafloor sedimentary metagenomes.</title>
        <authorList>
            <person name="Kawai M."/>
            <person name="Futagami T."/>
            <person name="Toyoda A."/>
            <person name="Takaki Y."/>
            <person name="Nishi S."/>
            <person name="Hori S."/>
            <person name="Arai W."/>
            <person name="Tsubouchi T."/>
            <person name="Morono Y."/>
            <person name="Uchiyama I."/>
            <person name="Ito T."/>
            <person name="Fujiyama A."/>
            <person name="Inagaki F."/>
            <person name="Takami H."/>
        </authorList>
    </citation>
    <scope>NUCLEOTIDE SEQUENCE</scope>
    <source>
        <strain evidence="2">Expedition CK06-06</strain>
    </source>
</reference>
<sequence length="164" mass="19292">VGIDPNPNAISILKNTINNNNWINRVEALNMAIIEYSKQEKIEKFDVILLNNVLHEIRDDKNCRKDFLEQIYNLLNDDGILIVGERMIPDIFSIKRDVNTIFYSYKSNIEMRANFWGTINKWDEVIFGASFYDENSFKDFILSTPFKHAELIKDKNDNIWAIKK</sequence>
<comment type="caution">
    <text evidence="2">The sequence shown here is derived from an EMBL/GenBank/DDBJ whole genome shotgun (WGS) entry which is preliminary data.</text>
</comment>
<dbReference type="EMBL" id="BART01032059">
    <property type="protein sequence ID" value="GAH07053.1"/>
    <property type="molecule type" value="Genomic_DNA"/>
</dbReference>
<organism evidence="2">
    <name type="scientific">marine sediment metagenome</name>
    <dbReference type="NCBI Taxonomy" id="412755"/>
    <lineage>
        <taxon>unclassified sequences</taxon>
        <taxon>metagenomes</taxon>
        <taxon>ecological metagenomes</taxon>
    </lineage>
</organism>
<evidence type="ECO:0000313" key="2">
    <source>
        <dbReference type="EMBL" id="GAH07053.1"/>
    </source>
</evidence>
<proteinExistence type="predicted"/>
<gene>
    <name evidence="2" type="ORF">S01H4_55533</name>
</gene>
<protein>
    <recommendedName>
        <fullName evidence="1">Methyltransferase type 12 domain-containing protein</fullName>
    </recommendedName>
</protein>
<dbReference type="InterPro" id="IPR013217">
    <property type="entry name" value="Methyltransf_12"/>
</dbReference>
<accession>X1EEF2</accession>
<evidence type="ECO:0000259" key="1">
    <source>
        <dbReference type="Pfam" id="PF08242"/>
    </source>
</evidence>
<dbReference type="Gene3D" id="3.40.50.150">
    <property type="entry name" value="Vaccinia Virus protein VP39"/>
    <property type="match status" value="1"/>
</dbReference>
<dbReference type="Pfam" id="PF08242">
    <property type="entry name" value="Methyltransf_12"/>
    <property type="match status" value="1"/>
</dbReference>
<dbReference type="CDD" id="cd02440">
    <property type="entry name" value="AdoMet_MTases"/>
    <property type="match status" value="1"/>
</dbReference>
<dbReference type="InterPro" id="IPR029063">
    <property type="entry name" value="SAM-dependent_MTases_sf"/>
</dbReference>
<name>X1EEF2_9ZZZZ</name>
<dbReference type="SUPFAM" id="SSF53335">
    <property type="entry name" value="S-adenosyl-L-methionine-dependent methyltransferases"/>
    <property type="match status" value="1"/>
</dbReference>
<feature type="non-terminal residue" evidence="2">
    <location>
        <position position="1"/>
    </location>
</feature>
<dbReference type="AlphaFoldDB" id="X1EEF2"/>
<feature type="domain" description="Methyltransferase type 12" evidence="1">
    <location>
        <begin position="1"/>
        <end position="81"/>
    </location>
</feature>